<comment type="caution">
    <text evidence="1">The sequence shown here is derived from an EMBL/GenBank/DDBJ whole genome shotgun (WGS) entry which is preliminary data.</text>
</comment>
<dbReference type="EMBL" id="SBAP01000020">
    <property type="protein sequence ID" value="RXZ68973.1"/>
    <property type="molecule type" value="Genomic_DNA"/>
</dbReference>
<gene>
    <name evidence="1" type="ORF">EPT53_08140</name>
</gene>
<dbReference type="RefSeq" id="WP_129491428.1">
    <property type="nucleotide sequence ID" value="NZ_SBAP01000020.1"/>
</dbReference>
<reference evidence="1 2" key="1">
    <citation type="submission" date="2019-01" db="EMBL/GenBank/DDBJ databases">
        <title>Fusobacterium necrophorum Isolated From the Uterus of Dairy Cows.</title>
        <authorList>
            <person name="Francis A.M."/>
        </authorList>
    </citation>
    <scope>NUCLEOTIDE SEQUENCE [LARGE SCALE GENOMIC DNA]</scope>
    <source>
        <strain evidence="1 2">KG35</strain>
    </source>
</reference>
<protein>
    <recommendedName>
        <fullName evidence="3">Helix-turn-helix domain-containing protein</fullName>
    </recommendedName>
</protein>
<dbReference type="Proteomes" id="UP000289216">
    <property type="component" value="Unassembled WGS sequence"/>
</dbReference>
<evidence type="ECO:0000313" key="1">
    <source>
        <dbReference type="EMBL" id="RXZ68973.1"/>
    </source>
</evidence>
<organism evidence="1 2">
    <name type="scientific">Fusobacterium necrophorum</name>
    <dbReference type="NCBI Taxonomy" id="859"/>
    <lineage>
        <taxon>Bacteria</taxon>
        <taxon>Fusobacteriati</taxon>
        <taxon>Fusobacteriota</taxon>
        <taxon>Fusobacteriia</taxon>
        <taxon>Fusobacteriales</taxon>
        <taxon>Fusobacteriaceae</taxon>
        <taxon>Fusobacterium</taxon>
    </lineage>
</organism>
<evidence type="ECO:0000313" key="2">
    <source>
        <dbReference type="Proteomes" id="UP000289216"/>
    </source>
</evidence>
<evidence type="ECO:0008006" key="3">
    <source>
        <dbReference type="Google" id="ProtNLM"/>
    </source>
</evidence>
<name>A0A4Q2KYC8_9FUSO</name>
<dbReference type="AlphaFoldDB" id="A0A4Q2KYC8"/>
<proteinExistence type="predicted"/>
<accession>A0A4Q2KYC8</accession>
<sequence>MDKFILKKAKKNNYTSISNELLLNSNLSFAAKGMAVSLLARPDDWEISVPALMKEGELGRDKINKLINELVQHGYMYRKQFQGEKGRFTKIIFYISDEKEYLQELIAQSPCTENPNAVSPCTDLPYTENTNTVAPLTENPYTEESVENKKKSTAYGFTVNGKSATTNNSSSYIKTTTANINNNKYIIELLEKHKISKGTIKNILNLNRNISEEEIAAALSKMQEKKWGEGALYKALKEQWIQAEEKMEAEQSTEKINSFIQGIYNHQLAYLELYGYKNSSKLQAIEDFEEKIKKVNPDYLNTECYKKYRKKLENIKIADEKDSVSSIFQAEQKRFLKNFMGIGGSHV</sequence>